<keyword evidence="3" id="KW-1185">Reference proteome</keyword>
<keyword evidence="1" id="KW-0812">Transmembrane</keyword>
<gene>
    <name evidence="2" type="ORF">DY023_05300</name>
</gene>
<keyword evidence="1" id="KW-0472">Membrane</keyword>
<evidence type="ECO:0000313" key="2">
    <source>
        <dbReference type="EMBL" id="REJ06768.1"/>
    </source>
</evidence>
<protein>
    <submittedName>
        <fullName evidence="2">Uncharacterized protein</fullName>
    </submittedName>
</protein>
<proteinExistence type="predicted"/>
<dbReference type="AlphaFoldDB" id="A0A371NVT6"/>
<name>A0A371NVT6_9MICO</name>
<dbReference type="EMBL" id="QUAB01000032">
    <property type="protein sequence ID" value="REJ06768.1"/>
    <property type="molecule type" value="Genomic_DNA"/>
</dbReference>
<reference evidence="2 3" key="1">
    <citation type="submission" date="2018-08" db="EMBL/GenBank/DDBJ databases">
        <title>Isolation, diversity and antifungal activity of Actinobacteria from cow dung.</title>
        <authorList>
            <person name="Ling L."/>
        </authorList>
    </citation>
    <scope>NUCLEOTIDE SEQUENCE [LARGE SCALE GENOMIC DNA]</scope>
    <source>
        <strain evidence="2 3">NEAU-LLE</strain>
    </source>
</reference>
<keyword evidence="1" id="KW-1133">Transmembrane helix</keyword>
<feature type="transmembrane region" description="Helical" evidence="1">
    <location>
        <begin position="67"/>
        <end position="91"/>
    </location>
</feature>
<comment type="caution">
    <text evidence="2">The sequence shown here is derived from an EMBL/GenBank/DDBJ whole genome shotgun (WGS) entry which is preliminary data.</text>
</comment>
<dbReference type="Proteomes" id="UP000262172">
    <property type="component" value="Unassembled WGS sequence"/>
</dbReference>
<feature type="transmembrane region" description="Helical" evidence="1">
    <location>
        <begin position="32"/>
        <end position="55"/>
    </location>
</feature>
<evidence type="ECO:0000313" key="3">
    <source>
        <dbReference type="Proteomes" id="UP000262172"/>
    </source>
</evidence>
<accession>A0A371NVT6</accession>
<sequence length="103" mass="10871">MLAVVAVWIRRLDFAARLHDGMRKSDLQFVQVLETAAWSLPAAILASATGCYLALSTGGTDALVVGITAVASCASMVAGAVIGGVLTTIVIREGNLFRYFKNR</sequence>
<organism evidence="2 3">
    <name type="scientific">Microbacterium bovistercoris</name>
    <dbReference type="NCBI Taxonomy" id="2293570"/>
    <lineage>
        <taxon>Bacteria</taxon>
        <taxon>Bacillati</taxon>
        <taxon>Actinomycetota</taxon>
        <taxon>Actinomycetes</taxon>
        <taxon>Micrococcales</taxon>
        <taxon>Microbacteriaceae</taxon>
        <taxon>Microbacterium</taxon>
    </lineage>
</organism>
<evidence type="ECO:0000256" key="1">
    <source>
        <dbReference type="SAM" id="Phobius"/>
    </source>
</evidence>